<comment type="caution">
    <text evidence="1">The sequence shown here is derived from an EMBL/GenBank/DDBJ whole genome shotgun (WGS) entry which is preliminary data.</text>
</comment>
<organism evidence="1 2">
    <name type="scientific">Genlisea aurea</name>
    <dbReference type="NCBI Taxonomy" id="192259"/>
    <lineage>
        <taxon>Eukaryota</taxon>
        <taxon>Viridiplantae</taxon>
        <taxon>Streptophyta</taxon>
        <taxon>Embryophyta</taxon>
        <taxon>Tracheophyta</taxon>
        <taxon>Spermatophyta</taxon>
        <taxon>Magnoliopsida</taxon>
        <taxon>eudicotyledons</taxon>
        <taxon>Gunneridae</taxon>
        <taxon>Pentapetalae</taxon>
        <taxon>asterids</taxon>
        <taxon>lamiids</taxon>
        <taxon>Lamiales</taxon>
        <taxon>Lentibulariaceae</taxon>
        <taxon>Genlisea</taxon>
    </lineage>
</organism>
<keyword evidence="2" id="KW-1185">Reference proteome</keyword>
<evidence type="ECO:0000313" key="2">
    <source>
        <dbReference type="Proteomes" id="UP000015453"/>
    </source>
</evidence>
<dbReference type="EMBL" id="AUSU01010482">
    <property type="protein sequence ID" value="EPS57223.1"/>
    <property type="molecule type" value="Genomic_DNA"/>
</dbReference>
<dbReference type="Proteomes" id="UP000015453">
    <property type="component" value="Unassembled WGS sequence"/>
</dbReference>
<evidence type="ECO:0000313" key="1">
    <source>
        <dbReference type="EMBL" id="EPS57223.1"/>
    </source>
</evidence>
<reference evidence="1 2" key="1">
    <citation type="journal article" date="2013" name="BMC Genomics">
        <title>The miniature genome of a carnivorous plant Genlisea aurea contains a low number of genes and short non-coding sequences.</title>
        <authorList>
            <person name="Leushkin E.V."/>
            <person name="Sutormin R.A."/>
            <person name="Nabieva E.R."/>
            <person name="Penin A.A."/>
            <person name="Kondrashov A.S."/>
            <person name="Logacheva M.D."/>
        </authorList>
    </citation>
    <scope>NUCLEOTIDE SEQUENCE [LARGE SCALE GENOMIC DNA]</scope>
</reference>
<protein>
    <submittedName>
        <fullName evidence="1">Uncharacterized protein</fullName>
    </submittedName>
</protein>
<accession>S8D3E8</accession>
<dbReference type="AlphaFoldDB" id="S8D3E8"/>
<name>S8D3E8_9LAMI</name>
<proteinExistence type="predicted"/>
<sequence>MAHHSFTVKPVADFTNVHPKWTDEDYPTPGHQDLPTMFWMGLWIGGRGSGKTYSCVRLLKLYEKFGLFLDGRSCYQRIILMSPTLDANPIWKSLKHFDHEGGDYHEKYSDRLLNDIIRDVRYEAKATKRYLKQKAAYKRAIQAELHSEYGGKTKTISAEDYSLLASIGFEDPDNYKPTYDKPCVTFIVLDDLAGSDAFKLAGRSDLVEKIIKNRHIRTCFAILTQMGKGIIPRTIRVNSSFYVMFKYPGGDVIKDLFEQVNALVDKKQFKEMYTFATDQPHGSLIVFIANQPRNGSRFLIDWDKVLTETTQMSCENEPSDEELFLASSQLYSTLPRGIIQKAIHVYRRDKEKGFPLFNDLSAKDEERKAETRTMPTKSTYRVYLNSNDGFQNGGNVYDVTFSSLLTPLDANSEKNDGRWYIKVESFCLNSNTNQAASTPIAIVSNIANENGALSTGATHGVWNNNPSAVGSRNDMPLALVNTGGYYLSNSDGPGHRLSAGPQGFFASGNLKIRICYLDLTTMPTQANASWSLILGIYHSPE</sequence>
<gene>
    <name evidence="1" type="ORF">M569_17596</name>
</gene>
<dbReference type="OrthoDB" id="2019199at2759"/>